<dbReference type="Gene3D" id="2.130.10.10">
    <property type="entry name" value="YVTN repeat-like/Quinoprotein amine dehydrogenase"/>
    <property type="match status" value="1"/>
</dbReference>
<dbReference type="AlphaFoldDB" id="A0A5P3XFN4"/>
<protein>
    <submittedName>
        <fullName evidence="2">Glycosyl hydrolase</fullName>
    </submittedName>
</protein>
<keyword evidence="2" id="KW-0378">Hydrolase</keyword>
<sequence>MIIIFRENFKKILISLITNPILILLYWAFCYELSSLCMYGRMNNNIYIFFICLLLIICIVLFTIFKVTKNKYYKYSKTIKFKYIFIIIILTITSFYGVKIYKSSVNYGGKLSWVIERLKSERKVKFENNNIYEDGVGGIFEDINKKYKLPKELYMSDNFSLKFKSDGTITSFDTFIYGKDDKGKEKSYLISYDKNKSKDITLILNGYADPKYDYDKLLNPLIETVKVIPVKETVDKWNQDSYGLVYYGKRNWGYNSDGIININEKGELSGIEQTDSKIVGYTVSLFTPGNEGITPARYNLVNNSSWSKSCLLPQPEDYEQESGGADKSKEQFYLTKEVGYKANLVDKALGSSLYSLSKTTDSGKIWEVINENPFNGTIGSVGGIKFINDNIGFITTIRPSGTEGSLYRTDDGGLSFNLVEYPIQEVTLDNLGVIKPFDMPGMPYEKDDVLYMSIGQGPDGDYKGDTEALYKSENKGETWEFVKLH</sequence>
<keyword evidence="1" id="KW-1133">Transmembrane helix</keyword>
<accession>A0A5P3XFN4</accession>
<dbReference type="GO" id="GO:0016787">
    <property type="term" value="F:hydrolase activity"/>
    <property type="evidence" value="ECO:0007669"/>
    <property type="project" value="UniProtKB-KW"/>
</dbReference>
<feature type="transmembrane region" description="Helical" evidence="1">
    <location>
        <begin position="12"/>
        <end position="34"/>
    </location>
</feature>
<dbReference type="EMBL" id="CP032452">
    <property type="protein sequence ID" value="QEZ69139.1"/>
    <property type="molecule type" value="Genomic_DNA"/>
</dbReference>
<dbReference type="Proteomes" id="UP000326961">
    <property type="component" value="Chromosome"/>
</dbReference>
<feature type="transmembrane region" description="Helical" evidence="1">
    <location>
        <begin position="46"/>
        <end position="67"/>
    </location>
</feature>
<evidence type="ECO:0000313" key="2">
    <source>
        <dbReference type="EMBL" id="QEZ69139.1"/>
    </source>
</evidence>
<name>A0A5P3XFN4_PARBF</name>
<reference evidence="2 3" key="1">
    <citation type="submission" date="2018-09" db="EMBL/GenBank/DDBJ databases">
        <title>A clostridial neurotoxin that targets Anopheles mosquitoes.</title>
        <authorList>
            <person name="Contreras E."/>
            <person name="Masuyer G."/>
            <person name="Qureshi N."/>
            <person name="Chawla S."/>
            <person name="Lim H.L."/>
            <person name="Chen J."/>
            <person name="Stenmark P."/>
            <person name="Gill S."/>
        </authorList>
    </citation>
    <scope>NUCLEOTIDE SEQUENCE [LARGE SCALE GENOMIC DNA]</scope>
    <source>
        <strain evidence="2 3">Cbm</strain>
    </source>
</reference>
<dbReference type="SUPFAM" id="SSF110296">
    <property type="entry name" value="Oligoxyloglucan reducing end-specific cellobiohydrolase"/>
    <property type="match status" value="1"/>
</dbReference>
<evidence type="ECO:0000313" key="3">
    <source>
        <dbReference type="Proteomes" id="UP000326961"/>
    </source>
</evidence>
<keyword evidence="1" id="KW-0812">Transmembrane</keyword>
<organism evidence="2 3">
    <name type="scientific">Paraclostridium bifermentans</name>
    <name type="common">Clostridium bifermentans</name>
    <dbReference type="NCBI Taxonomy" id="1490"/>
    <lineage>
        <taxon>Bacteria</taxon>
        <taxon>Bacillati</taxon>
        <taxon>Bacillota</taxon>
        <taxon>Clostridia</taxon>
        <taxon>Peptostreptococcales</taxon>
        <taxon>Peptostreptococcaceae</taxon>
        <taxon>Paraclostridium</taxon>
    </lineage>
</organism>
<keyword evidence="1" id="KW-0472">Membrane</keyword>
<dbReference type="InterPro" id="IPR015943">
    <property type="entry name" value="WD40/YVTN_repeat-like_dom_sf"/>
</dbReference>
<gene>
    <name evidence="2" type="ORF">D4A35_09420</name>
</gene>
<evidence type="ECO:0000256" key="1">
    <source>
        <dbReference type="SAM" id="Phobius"/>
    </source>
</evidence>
<feature type="transmembrane region" description="Helical" evidence="1">
    <location>
        <begin position="79"/>
        <end position="98"/>
    </location>
</feature>
<proteinExistence type="predicted"/>